<evidence type="ECO:0000313" key="2">
    <source>
        <dbReference type="EMBL" id="OGG37116.1"/>
    </source>
</evidence>
<comment type="caution">
    <text evidence="2">The sequence shown here is derived from an EMBL/GenBank/DDBJ whole genome shotgun (WGS) entry which is preliminary data.</text>
</comment>
<protein>
    <submittedName>
        <fullName evidence="2">Uncharacterized protein</fullName>
    </submittedName>
</protein>
<organism evidence="2 3">
    <name type="scientific">Candidatus Gottesmanbacteria bacterium RIFCSPLOWO2_01_FULL_42_22</name>
    <dbReference type="NCBI Taxonomy" id="1798391"/>
    <lineage>
        <taxon>Bacteria</taxon>
        <taxon>Candidatus Gottesmaniibacteriota</taxon>
    </lineage>
</organism>
<evidence type="ECO:0000256" key="1">
    <source>
        <dbReference type="SAM" id="Phobius"/>
    </source>
</evidence>
<keyword evidence="1" id="KW-0472">Membrane</keyword>
<dbReference type="Proteomes" id="UP000176228">
    <property type="component" value="Unassembled WGS sequence"/>
</dbReference>
<keyword evidence="1" id="KW-1133">Transmembrane helix</keyword>
<dbReference type="STRING" id="1798391.A2968_01575"/>
<dbReference type="EMBL" id="MFJU01000006">
    <property type="protein sequence ID" value="OGG37116.1"/>
    <property type="molecule type" value="Genomic_DNA"/>
</dbReference>
<proteinExistence type="predicted"/>
<feature type="transmembrane region" description="Helical" evidence="1">
    <location>
        <begin position="37"/>
        <end position="61"/>
    </location>
</feature>
<keyword evidence="1" id="KW-0812">Transmembrane</keyword>
<sequence>MVLTKRQVEEMAKFSLDISKLSLASLVLGLFSSELNLSKLIVAVWGLVIAALFFSLGMRLFKEVV</sequence>
<gene>
    <name evidence="2" type="ORF">A2968_01575</name>
</gene>
<reference evidence="2 3" key="1">
    <citation type="journal article" date="2016" name="Nat. Commun.">
        <title>Thousands of microbial genomes shed light on interconnected biogeochemical processes in an aquifer system.</title>
        <authorList>
            <person name="Anantharaman K."/>
            <person name="Brown C.T."/>
            <person name="Hug L.A."/>
            <person name="Sharon I."/>
            <person name="Castelle C.J."/>
            <person name="Probst A.J."/>
            <person name="Thomas B.C."/>
            <person name="Singh A."/>
            <person name="Wilkins M.J."/>
            <person name="Karaoz U."/>
            <person name="Brodie E.L."/>
            <person name="Williams K.H."/>
            <person name="Hubbard S.S."/>
            <person name="Banfield J.F."/>
        </authorList>
    </citation>
    <scope>NUCLEOTIDE SEQUENCE [LARGE SCALE GENOMIC DNA]</scope>
</reference>
<dbReference type="AlphaFoldDB" id="A0A1F6BJK4"/>
<evidence type="ECO:0000313" key="3">
    <source>
        <dbReference type="Proteomes" id="UP000176228"/>
    </source>
</evidence>
<name>A0A1F6BJK4_9BACT</name>
<accession>A0A1F6BJK4</accession>
<dbReference type="InterPro" id="IPR046568">
    <property type="entry name" value="DUF6722"/>
</dbReference>
<dbReference type="Pfam" id="PF20482">
    <property type="entry name" value="DUF6722"/>
    <property type="match status" value="1"/>
</dbReference>